<keyword evidence="2" id="KW-0456">Lyase</keyword>
<feature type="domain" description="Tetrapyrrole biosynthesis uroporphyrinogen III synthase" evidence="1">
    <location>
        <begin position="23"/>
        <end position="223"/>
    </location>
</feature>
<dbReference type="Pfam" id="PF02602">
    <property type="entry name" value="HEM4"/>
    <property type="match status" value="1"/>
</dbReference>
<dbReference type="EC" id="4.2.1.75" evidence="2"/>
<keyword evidence="3" id="KW-1185">Reference proteome</keyword>
<dbReference type="AlphaFoldDB" id="A0A7W6G7L0"/>
<proteinExistence type="predicted"/>
<reference evidence="2 3" key="1">
    <citation type="submission" date="2020-08" db="EMBL/GenBank/DDBJ databases">
        <title>Genomic Encyclopedia of Type Strains, Phase IV (KMG-IV): sequencing the most valuable type-strain genomes for metagenomic binning, comparative biology and taxonomic classification.</title>
        <authorList>
            <person name="Goeker M."/>
        </authorList>
    </citation>
    <scope>NUCLEOTIDE SEQUENCE [LARGE SCALE GENOMIC DNA]</scope>
    <source>
        <strain evidence="2 3">DSM 27057</strain>
    </source>
</reference>
<evidence type="ECO:0000259" key="1">
    <source>
        <dbReference type="Pfam" id="PF02602"/>
    </source>
</evidence>
<evidence type="ECO:0000313" key="3">
    <source>
        <dbReference type="Proteomes" id="UP000548867"/>
    </source>
</evidence>
<dbReference type="GO" id="GO:0004852">
    <property type="term" value="F:uroporphyrinogen-III synthase activity"/>
    <property type="evidence" value="ECO:0007669"/>
    <property type="project" value="UniProtKB-EC"/>
</dbReference>
<organism evidence="2 3">
    <name type="scientific">Novosphingobium sediminicola</name>
    <dbReference type="NCBI Taxonomy" id="563162"/>
    <lineage>
        <taxon>Bacteria</taxon>
        <taxon>Pseudomonadati</taxon>
        <taxon>Pseudomonadota</taxon>
        <taxon>Alphaproteobacteria</taxon>
        <taxon>Sphingomonadales</taxon>
        <taxon>Sphingomonadaceae</taxon>
        <taxon>Novosphingobium</taxon>
    </lineage>
</organism>
<dbReference type="EMBL" id="JACIDX010000014">
    <property type="protein sequence ID" value="MBB3956503.1"/>
    <property type="molecule type" value="Genomic_DNA"/>
</dbReference>
<accession>A0A7W6G7L0</accession>
<name>A0A7W6G7L0_9SPHN</name>
<dbReference type="Proteomes" id="UP000548867">
    <property type="component" value="Unassembled WGS sequence"/>
</dbReference>
<dbReference type="GO" id="GO:0033014">
    <property type="term" value="P:tetrapyrrole biosynthetic process"/>
    <property type="evidence" value="ECO:0007669"/>
    <property type="project" value="InterPro"/>
</dbReference>
<sequence>MNSPIVILRPEPGASASLQAAVALGLDAYAFALFTTVERAWDAPTPDAFDALLLGSANALRHGGAGLAVYAGKPAYCVGDVTTQAAAARGLTIAGKGHGGLQDVLDKVSGHARLLRLSGEERVALCPPPGVTVAERVVYASLPAPMPVELARLLSVAALPAIIVLLHSGAAARHFIAECARLGLSRARIIAITIGPRVTQICDEAGGWCDVLTASQPSDAAMLALARQTCQTDTGLDGGLAGQ</sequence>
<evidence type="ECO:0000313" key="2">
    <source>
        <dbReference type="EMBL" id="MBB3956503.1"/>
    </source>
</evidence>
<dbReference type="Gene3D" id="3.40.50.10090">
    <property type="match status" value="2"/>
</dbReference>
<gene>
    <name evidence="2" type="ORF">GGR38_003468</name>
</gene>
<dbReference type="InterPro" id="IPR003754">
    <property type="entry name" value="4pyrrol_synth_uPrphyn_synth"/>
</dbReference>
<dbReference type="CDD" id="cd06578">
    <property type="entry name" value="HemD"/>
    <property type="match status" value="1"/>
</dbReference>
<dbReference type="RefSeq" id="WP_183627382.1">
    <property type="nucleotide sequence ID" value="NZ_JACIDX010000014.1"/>
</dbReference>
<dbReference type="SUPFAM" id="SSF69618">
    <property type="entry name" value="HemD-like"/>
    <property type="match status" value="1"/>
</dbReference>
<comment type="caution">
    <text evidence="2">The sequence shown here is derived from an EMBL/GenBank/DDBJ whole genome shotgun (WGS) entry which is preliminary data.</text>
</comment>
<protein>
    <submittedName>
        <fullName evidence="2">Uroporphyrinogen-III synthase</fullName>
        <ecNumber evidence="2">4.2.1.75</ecNumber>
    </submittedName>
</protein>
<dbReference type="InterPro" id="IPR036108">
    <property type="entry name" value="4pyrrol_syn_uPrphyn_synt_sf"/>
</dbReference>